<reference evidence="5 6" key="1">
    <citation type="journal article" date="2020" name="ISME J.">
        <title>Comparative genomics reveals insights into cyanobacterial evolution and habitat adaptation.</title>
        <authorList>
            <person name="Chen M.Y."/>
            <person name="Teng W.K."/>
            <person name="Zhao L."/>
            <person name="Hu C.X."/>
            <person name="Zhou Y.K."/>
            <person name="Han B.P."/>
            <person name="Song L.R."/>
            <person name="Shu W.S."/>
        </authorList>
    </citation>
    <scope>NUCLEOTIDE SEQUENCE [LARGE SCALE GENOMIC DNA]</scope>
    <source>
        <strain evidence="5 6">FACHB-288</strain>
    </source>
</reference>
<dbReference type="Pfam" id="PF05853">
    <property type="entry name" value="BKACE"/>
    <property type="match status" value="1"/>
</dbReference>
<evidence type="ECO:0000256" key="3">
    <source>
        <dbReference type="ARBA" id="ARBA00022723"/>
    </source>
</evidence>
<sequence>MNAQLPLIIECRCNDMDYRKENPNFPYSPQEIIQEAVRAWEAGASIFHWHGRDPISGKWLNDMELYLEVIEGIREKTDLIVDPTLGYITTQNNVEDRVSHILAANANPTLGVDMVPLEFGSLNVDFWDPQTKQFKTYDQVYANSRAHIQDVLKILTENNIYVSCACWDIGQIRTARCFQEMGLLSQNTFWEFVFTGEIMPTGALGTVSGLQAMVDAIPAGAPWLVMCWNGDVMHLAAWAITFGGHVGIGLGDDPYIRFGKPHNGELVEKVAKMAHTLGREVATPAQAREILKMQPRVSLPEKLQVTAK</sequence>
<keyword evidence="4" id="KW-0862">Zinc</keyword>
<evidence type="ECO:0000313" key="6">
    <source>
        <dbReference type="Proteomes" id="UP000658514"/>
    </source>
</evidence>
<dbReference type="RefSeq" id="WP_190547395.1">
    <property type="nucleotide sequence ID" value="NZ_CAWPNO010000080.1"/>
</dbReference>
<evidence type="ECO:0000313" key="5">
    <source>
        <dbReference type="EMBL" id="MBD2198782.1"/>
    </source>
</evidence>
<evidence type="ECO:0000256" key="2">
    <source>
        <dbReference type="ARBA" id="ARBA00022679"/>
    </source>
</evidence>
<comment type="caution">
    <text evidence="5">The sequence shown here is derived from an EMBL/GenBank/DDBJ whole genome shotgun (WGS) entry which is preliminary data.</text>
</comment>
<dbReference type="Gene3D" id="3.20.20.70">
    <property type="entry name" value="Aldolase class I"/>
    <property type="match status" value="1"/>
</dbReference>
<dbReference type="PANTHER" id="PTHR37418">
    <property type="entry name" value="3-KETO-5-AMINOHEXANOATE CLEAVAGE ENZYME-RELATED"/>
    <property type="match status" value="1"/>
</dbReference>
<name>A0ABR8AFG3_9CYAN</name>
<evidence type="ECO:0000256" key="1">
    <source>
        <dbReference type="ARBA" id="ARBA00001947"/>
    </source>
</evidence>
<organism evidence="5 6">
    <name type="scientific">Calothrix parietina FACHB-288</name>
    <dbReference type="NCBI Taxonomy" id="2692896"/>
    <lineage>
        <taxon>Bacteria</taxon>
        <taxon>Bacillati</taxon>
        <taxon>Cyanobacteriota</taxon>
        <taxon>Cyanophyceae</taxon>
        <taxon>Nostocales</taxon>
        <taxon>Calotrichaceae</taxon>
        <taxon>Calothrix</taxon>
    </lineage>
</organism>
<accession>A0ABR8AFG3</accession>
<dbReference type="EMBL" id="JACJQH010000046">
    <property type="protein sequence ID" value="MBD2198782.1"/>
    <property type="molecule type" value="Genomic_DNA"/>
</dbReference>
<proteinExistence type="predicted"/>
<keyword evidence="3" id="KW-0479">Metal-binding</keyword>
<dbReference type="InterPro" id="IPR013785">
    <property type="entry name" value="Aldolase_TIM"/>
</dbReference>
<dbReference type="Proteomes" id="UP000658514">
    <property type="component" value="Unassembled WGS sequence"/>
</dbReference>
<gene>
    <name evidence="5" type="ORF">H6G24_25420</name>
</gene>
<keyword evidence="2" id="KW-0808">Transferase</keyword>
<protein>
    <submittedName>
        <fullName evidence="5">3-keto-5-aminohexanoate cleavage protein</fullName>
    </submittedName>
</protein>
<dbReference type="InterPro" id="IPR008567">
    <property type="entry name" value="BKACE"/>
</dbReference>
<dbReference type="PANTHER" id="PTHR37418:SF2">
    <property type="entry name" value="3-KETO-5-AMINOHEXANOATE CLEAVAGE ENZYME"/>
    <property type="match status" value="1"/>
</dbReference>
<evidence type="ECO:0000256" key="4">
    <source>
        <dbReference type="ARBA" id="ARBA00022833"/>
    </source>
</evidence>
<keyword evidence="6" id="KW-1185">Reference proteome</keyword>
<comment type="cofactor">
    <cofactor evidence="1">
        <name>Zn(2+)</name>
        <dbReference type="ChEBI" id="CHEBI:29105"/>
    </cofactor>
</comment>